<reference evidence="3" key="1">
    <citation type="submission" date="2020-10" db="EMBL/GenBank/DDBJ databases">
        <title>Sequencing the genomes of 1000 actinobacteria strains.</title>
        <authorList>
            <person name="Klenk H.-P."/>
        </authorList>
    </citation>
    <scope>NUCLEOTIDE SEQUENCE</scope>
    <source>
        <strain evidence="3">DSM 45354</strain>
    </source>
</reference>
<dbReference type="PANTHER" id="PTHR43433">
    <property type="entry name" value="HYDROLASE, ALPHA/BETA FOLD FAMILY PROTEIN"/>
    <property type="match status" value="1"/>
</dbReference>
<dbReference type="SUPFAM" id="SSF53474">
    <property type="entry name" value="alpha/beta-Hydrolases"/>
    <property type="match status" value="1"/>
</dbReference>
<feature type="region of interest" description="Disordered" evidence="1">
    <location>
        <begin position="175"/>
        <end position="200"/>
    </location>
</feature>
<dbReference type="GO" id="GO:0004806">
    <property type="term" value="F:triacylglycerol lipase activity"/>
    <property type="evidence" value="ECO:0007669"/>
    <property type="project" value="TreeGrafter"/>
</dbReference>
<comment type="caution">
    <text evidence="3">The sequence shown here is derived from an EMBL/GenBank/DDBJ whole genome shotgun (WGS) entry which is preliminary data.</text>
</comment>
<sequence>MSTHSERSEHTLTVPGATLFYRLQGAGPPLLVVPAGDGDADATSGLVAHLTDRHTVITYDRRGLSRSVLDDPDAEYDLTDHTDDLHRLLSTVTSEAAHILGFSFGGFIGLDLLAKHPDQIRTLIAHEAPVVQVLPAAEREQLQRILSDVATLFEQQGPALAMARFQDFAGMRFDEWEPDAPRPEPSQRDENNTPIFLGSHAPQSHRHLLDLDAIAAERAKVVPGCSTTSPDGMGHQCAIALARALDLPAVDFPGSHAGFLTHPRATAARVHEILAQRGTLVS</sequence>
<evidence type="ECO:0000259" key="2">
    <source>
        <dbReference type="Pfam" id="PF00561"/>
    </source>
</evidence>
<organism evidence="3 4">
    <name type="scientific">Actinopolymorpha pittospori</name>
    <dbReference type="NCBI Taxonomy" id="648752"/>
    <lineage>
        <taxon>Bacteria</taxon>
        <taxon>Bacillati</taxon>
        <taxon>Actinomycetota</taxon>
        <taxon>Actinomycetes</taxon>
        <taxon>Propionibacteriales</taxon>
        <taxon>Actinopolymorphaceae</taxon>
        <taxon>Actinopolymorpha</taxon>
    </lineage>
</organism>
<dbReference type="Proteomes" id="UP000638648">
    <property type="component" value="Unassembled WGS sequence"/>
</dbReference>
<dbReference type="InterPro" id="IPR000073">
    <property type="entry name" value="AB_hydrolase_1"/>
</dbReference>
<dbReference type="InterPro" id="IPR029058">
    <property type="entry name" value="AB_hydrolase_fold"/>
</dbReference>
<dbReference type="InterPro" id="IPR050471">
    <property type="entry name" value="AB_hydrolase"/>
</dbReference>
<dbReference type="GO" id="GO:0046503">
    <property type="term" value="P:glycerolipid catabolic process"/>
    <property type="evidence" value="ECO:0007669"/>
    <property type="project" value="TreeGrafter"/>
</dbReference>
<name>A0A927N1A3_9ACTN</name>
<dbReference type="EMBL" id="JADBEM010000001">
    <property type="protein sequence ID" value="MBE1607107.1"/>
    <property type="molecule type" value="Genomic_DNA"/>
</dbReference>
<protein>
    <submittedName>
        <fullName evidence="3">Pimeloyl-ACP methyl ester carboxylesterase</fullName>
    </submittedName>
</protein>
<dbReference type="AlphaFoldDB" id="A0A927N1A3"/>
<feature type="domain" description="AB hydrolase-1" evidence="2">
    <location>
        <begin position="28"/>
        <end position="150"/>
    </location>
</feature>
<accession>A0A927N1A3</accession>
<dbReference type="Gene3D" id="3.40.50.1820">
    <property type="entry name" value="alpha/beta hydrolase"/>
    <property type="match status" value="1"/>
</dbReference>
<evidence type="ECO:0000256" key="1">
    <source>
        <dbReference type="SAM" id="MobiDB-lite"/>
    </source>
</evidence>
<dbReference type="PANTHER" id="PTHR43433:SF5">
    <property type="entry name" value="AB HYDROLASE-1 DOMAIN-CONTAINING PROTEIN"/>
    <property type="match status" value="1"/>
</dbReference>
<dbReference type="RefSeq" id="WP_192751104.1">
    <property type="nucleotide sequence ID" value="NZ_BAABJL010000150.1"/>
</dbReference>
<evidence type="ECO:0000313" key="3">
    <source>
        <dbReference type="EMBL" id="MBE1607107.1"/>
    </source>
</evidence>
<evidence type="ECO:0000313" key="4">
    <source>
        <dbReference type="Proteomes" id="UP000638648"/>
    </source>
</evidence>
<keyword evidence="4" id="KW-1185">Reference proteome</keyword>
<gene>
    <name evidence="3" type="ORF">HEB94_003955</name>
</gene>
<feature type="compositionally biased region" description="Basic and acidic residues" evidence="1">
    <location>
        <begin position="175"/>
        <end position="191"/>
    </location>
</feature>
<dbReference type="Pfam" id="PF00561">
    <property type="entry name" value="Abhydrolase_1"/>
    <property type="match status" value="1"/>
</dbReference>
<proteinExistence type="predicted"/>